<feature type="domain" description="Yeast cell wall synthesis Kre9/Knh1 C-terminal" evidence="5">
    <location>
        <begin position="166"/>
        <end position="266"/>
    </location>
</feature>
<comment type="similarity">
    <text evidence="2">Belongs to the KRE9/KNH1 family.</text>
</comment>
<reference evidence="7 8" key="1">
    <citation type="journal article" date="2011" name="Proc. Natl. Acad. Sci. U.S.A.">
        <title>Evolutionary erosion of yeast sex chromosomes by mating-type switching accidents.</title>
        <authorList>
            <person name="Gordon J.L."/>
            <person name="Armisen D."/>
            <person name="Proux-Wera E."/>
            <person name="Oheigeartaigh S.S."/>
            <person name="Byrne K.P."/>
            <person name="Wolfe K.H."/>
        </authorList>
    </citation>
    <scope>NUCLEOTIDE SEQUENCE [LARGE SCALE GENOMIC DNA]</scope>
    <source>
        <strain evidence="8">ATCC 24235 / CBS 4417 / NBRC 1672 / NRRL Y-8282 / UCD 70-5</strain>
    </source>
</reference>
<keyword evidence="3 4" id="KW-0732">Signal</keyword>
<dbReference type="PANTHER" id="PTHR28154">
    <property type="entry name" value="CELL WALL SYNTHESIS PROTEIN KNH1-RELATED"/>
    <property type="match status" value="1"/>
</dbReference>
<dbReference type="GO" id="GO:0042546">
    <property type="term" value="P:cell wall biogenesis"/>
    <property type="evidence" value="ECO:0007669"/>
    <property type="project" value="InterPro"/>
</dbReference>
<evidence type="ECO:0000256" key="2">
    <source>
        <dbReference type="ARBA" id="ARBA00006816"/>
    </source>
</evidence>
<dbReference type="OMA" id="PEAFAIN"/>
<dbReference type="Proteomes" id="UP000005666">
    <property type="component" value="Chromosome 1"/>
</dbReference>
<name>G8BN73_TETPH</name>
<dbReference type="GO" id="GO:0031505">
    <property type="term" value="P:fungal-type cell wall organization"/>
    <property type="evidence" value="ECO:0007669"/>
    <property type="project" value="EnsemblFungi"/>
</dbReference>
<evidence type="ECO:0000313" key="7">
    <source>
        <dbReference type="EMBL" id="CCE61351.1"/>
    </source>
</evidence>
<dbReference type="OrthoDB" id="2432613at2759"/>
<dbReference type="STRING" id="1071381.G8BN73"/>
<evidence type="ECO:0000259" key="6">
    <source>
        <dbReference type="Pfam" id="PF10342"/>
    </source>
</evidence>
<dbReference type="HOGENOM" id="CLU_063732_1_0_1"/>
<protein>
    <submittedName>
        <fullName evidence="7">Uncharacterized protein</fullName>
    </submittedName>
</protein>
<dbReference type="RefSeq" id="XP_003683785.1">
    <property type="nucleotide sequence ID" value="XM_003683737.1"/>
</dbReference>
<feature type="signal peptide" evidence="4">
    <location>
        <begin position="1"/>
        <end position="18"/>
    </location>
</feature>
<gene>
    <name evidence="7" type="primary">TPHA0A02690</name>
    <name evidence="7" type="ordered locus">TPHA_0A02690</name>
</gene>
<feature type="chain" id="PRO_5003508626" evidence="4">
    <location>
        <begin position="19"/>
        <end position="270"/>
    </location>
</feature>
<dbReference type="InterPro" id="IPR008659">
    <property type="entry name" value="Kre9/Knh1_C"/>
</dbReference>
<evidence type="ECO:0000259" key="5">
    <source>
        <dbReference type="Pfam" id="PF05390"/>
    </source>
</evidence>
<dbReference type="GO" id="GO:0006078">
    <property type="term" value="P:(1-&gt;6)-beta-D-glucan biosynthetic process"/>
    <property type="evidence" value="ECO:0007669"/>
    <property type="project" value="InterPro"/>
</dbReference>
<dbReference type="GO" id="GO:0005576">
    <property type="term" value="C:extracellular region"/>
    <property type="evidence" value="ECO:0007669"/>
    <property type="project" value="EnsemblFungi"/>
</dbReference>
<organism evidence="7 8">
    <name type="scientific">Tetrapisispora phaffii (strain ATCC 24235 / CBS 4417 / NBRC 1672 / NRRL Y-8282 / UCD 70-5)</name>
    <name type="common">Yeast</name>
    <name type="synonym">Fabospora phaffii</name>
    <dbReference type="NCBI Taxonomy" id="1071381"/>
    <lineage>
        <taxon>Eukaryota</taxon>
        <taxon>Fungi</taxon>
        <taxon>Dikarya</taxon>
        <taxon>Ascomycota</taxon>
        <taxon>Saccharomycotina</taxon>
        <taxon>Saccharomycetes</taxon>
        <taxon>Saccharomycetales</taxon>
        <taxon>Saccharomycetaceae</taxon>
        <taxon>Tetrapisispora</taxon>
    </lineage>
</organism>
<proteinExistence type="inferred from homology"/>
<dbReference type="InterPro" id="IPR018466">
    <property type="entry name" value="Kre9/Knh1-like_N"/>
</dbReference>
<dbReference type="PANTHER" id="PTHR28154:SF1">
    <property type="entry name" value="CELL WALL SYNTHESIS PROTEIN KNH1-RELATED"/>
    <property type="match status" value="1"/>
</dbReference>
<dbReference type="GeneID" id="11532433"/>
<dbReference type="EMBL" id="HE612856">
    <property type="protein sequence ID" value="CCE61351.1"/>
    <property type="molecule type" value="Genomic_DNA"/>
</dbReference>
<dbReference type="Pfam" id="PF10342">
    <property type="entry name" value="Kre9_KNH"/>
    <property type="match status" value="1"/>
</dbReference>
<sequence>MIFKVLFFIFTLISFVLGDVEPYRPVKNSVFTPNNGIVSIEIDWIDNNAYPSMSKFSYFSFVLETGPNTNIHPVATLDSEIRLEDIDLSSSGTYSYTVSFPSSRTGDGQYYIQIYGFVEGEGSTIHYTPRFTLASMTGSTSYTYTDSTQPVPQTSIVTSTSTNSINSASFSIPYYSQSGVSRFAPMQTPPVSTVTATTWTRRFPTSGVTYYTSLSTKVVQQTTITAGWSGSVTSDVNYATRAAMPSDNGSWYNPSQRISLTPRKVNYRKI</sequence>
<dbReference type="KEGG" id="tpf:TPHA_0A02690"/>
<keyword evidence="8" id="KW-1185">Reference proteome</keyword>
<dbReference type="eggNOG" id="ENOG502S28F">
    <property type="taxonomic scope" value="Eukaryota"/>
</dbReference>
<evidence type="ECO:0000256" key="3">
    <source>
        <dbReference type="ARBA" id="ARBA00022729"/>
    </source>
</evidence>
<comment type="function">
    <text evidence="1">Involved in cell wall beta(1-&gt;6) glucan synthesis.</text>
</comment>
<dbReference type="Pfam" id="PF05390">
    <property type="entry name" value="Kre9_KNH1_C"/>
    <property type="match status" value="1"/>
</dbReference>
<evidence type="ECO:0000313" key="8">
    <source>
        <dbReference type="Proteomes" id="UP000005666"/>
    </source>
</evidence>
<evidence type="ECO:0000256" key="1">
    <source>
        <dbReference type="ARBA" id="ARBA00004010"/>
    </source>
</evidence>
<accession>G8BN73</accession>
<dbReference type="InterPro" id="IPR045328">
    <property type="entry name" value="Kre9/Knh1"/>
</dbReference>
<evidence type="ECO:0000256" key="4">
    <source>
        <dbReference type="SAM" id="SignalP"/>
    </source>
</evidence>
<dbReference type="AlphaFoldDB" id="G8BN73"/>
<feature type="domain" description="Yeast cell wall synthesis Kre9/Knh1-like N-terminal" evidence="6">
    <location>
        <begin position="25"/>
        <end position="133"/>
    </location>
</feature>